<dbReference type="PANTHER" id="PTHR36570:SF3">
    <property type="entry name" value="DISULFIDE BOND FORMATION PROTEIN B"/>
    <property type="match status" value="1"/>
</dbReference>
<comment type="subcellular location">
    <subcellularLocation>
        <location evidence="1">Cell inner membrane</location>
        <topology evidence="1">Multi-pass membrane protein</topology>
    </subcellularLocation>
    <subcellularLocation>
        <location evidence="14">Cell membrane</location>
        <topology evidence="14">Multi-pass membrane protein</topology>
    </subcellularLocation>
</comment>
<protein>
    <recommendedName>
        <fullName evidence="14">Disulfide bond formation protein B</fullName>
    </recommendedName>
    <alternativeName>
        <fullName evidence="14">Disulfide oxidoreductase</fullName>
    </alternativeName>
</protein>
<keyword evidence="10 14" id="KW-0472">Membrane</keyword>
<dbReference type="GO" id="GO:0015035">
    <property type="term" value="F:protein-disulfide reductase activity"/>
    <property type="evidence" value="ECO:0007669"/>
    <property type="project" value="UniProtKB-UniRule"/>
</dbReference>
<evidence type="ECO:0000256" key="15">
    <source>
        <dbReference type="SAM" id="Phobius"/>
    </source>
</evidence>
<reference evidence="17" key="1">
    <citation type="submission" date="2017-08" db="EMBL/GenBank/DDBJ databases">
        <title>A dynamic microbial community with high functional redundancy inhabits the cold, oxic subseafloor aquifer.</title>
        <authorList>
            <person name="Tully B.J."/>
            <person name="Wheat C.G."/>
            <person name="Glazer B.T."/>
            <person name="Huber J.A."/>
        </authorList>
    </citation>
    <scope>NUCLEOTIDE SEQUENCE [LARGE SCALE GENOMIC DNA]</scope>
</reference>
<feature type="disulfide bond" description="Redox-active" evidence="14">
    <location>
        <begin position="41"/>
        <end position="44"/>
    </location>
</feature>
<evidence type="ECO:0000256" key="1">
    <source>
        <dbReference type="ARBA" id="ARBA00004429"/>
    </source>
</evidence>
<keyword evidence="11 14" id="KW-1015">Disulfide bond</keyword>
<name>A0A2A5CK15_9GAMM</name>
<dbReference type="InterPro" id="IPR003752">
    <property type="entry name" value="DiS_bond_form_DsbB/BdbC"/>
</dbReference>
<dbReference type="InterPro" id="IPR022920">
    <property type="entry name" value="Disulphide_bond_form_DsbB"/>
</dbReference>
<comment type="function">
    <text evidence="14">Required for disulfide bond formation in some periplasmic proteins. Acts by oxidizing the DsbA protein.</text>
</comment>
<comment type="caution">
    <text evidence="16">The sequence shown here is derived from an EMBL/GenBank/DDBJ whole genome shotgun (WGS) entry which is preliminary data.</text>
</comment>
<keyword evidence="4 14" id="KW-1003">Cell membrane</keyword>
<dbReference type="GO" id="GO:0006457">
    <property type="term" value="P:protein folding"/>
    <property type="evidence" value="ECO:0007669"/>
    <property type="project" value="InterPro"/>
</dbReference>
<evidence type="ECO:0000256" key="7">
    <source>
        <dbReference type="ARBA" id="ARBA00022982"/>
    </source>
</evidence>
<dbReference type="GO" id="GO:0005886">
    <property type="term" value="C:plasma membrane"/>
    <property type="evidence" value="ECO:0007669"/>
    <property type="project" value="UniProtKB-SubCell"/>
</dbReference>
<keyword evidence="3 14" id="KW-0813">Transport</keyword>
<dbReference type="AlphaFoldDB" id="A0A2A5CK15"/>
<keyword evidence="8 14" id="KW-1133">Transmembrane helix</keyword>
<evidence type="ECO:0000256" key="6">
    <source>
        <dbReference type="ARBA" id="ARBA00022692"/>
    </source>
</evidence>
<feature type="topological domain" description="Periplasmic" evidence="14">
    <location>
        <begin position="32"/>
        <end position="49"/>
    </location>
</feature>
<evidence type="ECO:0000256" key="5">
    <source>
        <dbReference type="ARBA" id="ARBA00022519"/>
    </source>
</evidence>
<organism evidence="16 17">
    <name type="scientific">SAR86 cluster bacterium</name>
    <dbReference type="NCBI Taxonomy" id="2030880"/>
    <lineage>
        <taxon>Bacteria</taxon>
        <taxon>Pseudomonadati</taxon>
        <taxon>Pseudomonadota</taxon>
        <taxon>Gammaproteobacteria</taxon>
        <taxon>SAR86 cluster</taxon>
    </lineage>
</organism>
<evidence type="ECO:0000256" key="12">
    <source>
        <dbReference type="ARBA" id="ARBA00023186"/>
    </source>
</evidence>
<feature type="transmembrane region" description="Helical" evidence="15">
    <location>
        <begin position="48"/>
        <end position="66"/>
    </location>
</feature>
<keyword evidence="9 14" id="KW-0560">Oxidoreductase</keyword>
<evidence type="ECO:0000256" key="14">
    <source>
        <dbReference type="HAMAP-Rule" id="MF_00286"/>
    </source>
</evidence>
<feature type="topological domain" description="Cytoplasmic" evidence="14">
    <location>
        <begin position="169"/>
        <end position="170"/>
    </location>
</feature>
<dbReference type="SUPFAM" id="SSF158442">
    <property type="entry name" value="DsbB-like"/>
    <property type="match status" value="1"/>
</dbReference>
<dbReference type="InterPro" id="IPR050183">
    <property type="entry name" value="DsbB"/>
</dbReference>
<keyword evidence="13 14" id="KW-0676">Redox-active center</keyword>
<evidence type="ECO:0000256" key="2">
    <source>
        <dbReference type="ARBA" id="ARBA00008823"/>
    </source>
</evidence>
<feature type="topological domain" description="Cytoplasmic" evidence="14">
    <location>
        <begin position="67"/>
        <end position="72"/>
    </location>
</feature>
<feature type="transmembrane region" description="Helical" evidence="15">
    <location>
        <begin position="12"/>
        <end position="32"/>
    </location>
</feature>
<gene>
    <name evidence="14" type="primary">dsbB</name>
    <name evidence="16" type="ORF">COA71_02205</name>
</gene>
<comment type="caution">
    <text evidence="14">Lacks conserved residue(s) required for the propagation of feature annotation.</text>
</comment>
<evidence type="ECO:0000256" key="9">
    <source>
        <dbReference type="ARBA" id="ARBA00023002"/>
    </source>
</evidence>
<keyword evidence="6 14" id="KW-0812">Transmembrane</keyword>
<dbReference type="GO" id="GO:0009055">
    <property type="term" value="F:electron transfer activity"/>
    <property type="evidence" value="ECO:0007669"/>
    <property type="project" value="UniProtKB-UniRule"/>
</dbReference>
<evidence type="ECO:0000256" key="11">
    <source>
        <dbReference type="ARBA" id="ARBA00023157"/>
    </source>
</evidence>
<comment type="similarity">
    <text evidence="2 14">Belongs to the DsbB family.</text>
</comment>
<dbReference type="EMBL" id="NVWI01000001">
    <property type="protein sequence ID" value="PCJ43706.1"/>
    <property type="molecule type" value="Genomic_DNA"/>
</dbReference>
<evidence type="ECO:0000313" key="17">
    <source>
        <dbReference type="Proteomes" id="UP000228987"/>
    </source>
</evidence>
<evidence type="ECO:0000256" key="13">
    <source>
        <dbReference type="ARBA" id="ARBA00023284"/>
    </source>
</evidence>
<feature type="transmembrane region" description="Helical" evidence="15">
    <location>
        <begin position="150"/>
        <end position="167"/>
    </location>
</feature>
<proteinExistence type="inferred from homology"/>
<keyword evidence="5" id="KW-0997">Cell inner membrane</keyword>
<keyword evidence="12 14" id="KW-0143">Chaperone</keyword>
<feature type="transmembrane region" description="Helical" evidence="15">
    <location>
        <begin position="73"/>
        <end position="94"/>
    </location>
</feature>
<dbReference type="Gene3D" id="1.20.1550.10">
    <property type="entry name" value="DsbB-like"/>
    <property type="match status" value="1"/>
</dbReference>
<evidence type="ECO:0000256" key="3">
    <source>
        <dbReference type="ARBA" id="ARBA00022448"/>
    </source>
</evidence>
<keyword evidence="7 14" id="KW-0249">Electron transport</keyword>
<evidence type="ECO:0000313" key="16">
    <source>
        <dbReference type="EMBL" id="PCJ43706.1"/>
    </source>
</evidence>
<dbReference type="InterPro" id="IPR023380">
    <property type="entry name" value="DsbB-like_sf"/>
</dbReference>
<accession>A0A2A5CK15</accession>
<dbReference type="HAMAP" id="MF_00286">
    <property type="entry name" value="DsbB"/>
    <property type="match status" value="1"/>
</dbReference>
<feature type="topological domain" description="Cytoplasmic" evidence="14">
    <location>
        <begin position="1"/>
        <end position="14"/>
    </location>
</feature>
<evidence type="ECO:0000256" key="4">
    <source>
        <dbReference type="ARBA" id="ARBA00022475"/>
    </source>
</evidence>
<evidence type="ECO:0000256" key="8">
    <source>
        <dbReference type="ARBA" id="ARBA00022989"/>
    </source>
</evidence>
<dbReference type="PANTHER" id="PTHR36570">
    <property type="entry name" value="DISULFIDE BOND FORMATION PROTEIN B"/>
    <property type="match status" value="1"/>
</dbReference>
<dbReference type="Proteomes" id="UP000228987">
    <property type="component" value="Unassembled WGS sequence"/>
</dbReference>
<dbReference type="Pfam" id="PF02600">
    <property type="entry name" value="DsbB"/>
    <property type="match status" value="1"/>
</dbReference>
<evidence type="ECO:0000256" key="10">
    <source>
        <dbReference type="ARBA" id="ARBA00023136"/>
    </source>
</evidence>
<sequence length="170" mass="18800">MNLLNNKYLNTRLIYLYIFLLCSSLLGIALYMENVMGLEPCPLCMTQRLFFAITGLIAFIAFIHNPKNLGTSVYGFVCAAFAFGGGGFAIRQIYLQHLPEDLVPACGPSLGYMLEVFPMSEVITAMLSGDGNCAEVVWQDPVIGMSIPEWSLLGFFMLGCLCVFQALRRT</sequence>